<dbReference type="GO" id="GO:0140825">
    <property type="term" value="F:lactoperoxidase activity"/>
    <property type="evidence" value="ECO:0007669"/>
    <property type="project" value="UniProtKB-EC"/>
</dbReference>
<organism evidence="7 8">
    <name type="scientific">Mytilus edulis</name>
    <name type="common">Blue mussel</name>
    <dbReference type="NCBI Taxonomy" id="6550"/>
    <lineage>
        <taxon>Eukaryota</taxon>
        <taxon>Metazoa</taxon>
        <taxon>Spiralia</taxon>
        <taxon>Lophotrochozoa</taxon>
        <taxon>Mollusca</taxon>
        <taxon>Bivalvia</taxon>
        <taxon>Autobranchia</taxon>
        <taxon>Pteriomorphia</taxon>
        <taxon>Mytilida</taxon>
        <taxon>Mytiloidea</taxon>
        <taxon>Mytilidae</taxon>
        <taxon>Mytilinae</taxon>
        <taxon>Mytilus</taxon>
    </lineage>
</organism>
<keyword evidence="8" id="KW-1185">Reference proteome</keyword>
<gene>
    <name evidence="7" type="ORF">MEDL_25690</name>
</gene>
<dbReference type="Proteomes" id="UP000683360">
    <property type="component" value="Unassembled WGS sequence"/>
</dbReference>
<dbReference type="PROSITE" id="PS50292">
    <property type="entry name" value="PEROXIDASE_3"/>
    <property type="match status" value="1"/>
</dbReference>
<accession>A0A8S3RSX4</accession>
<protein>
    <submittedName>
        <fullName evidence="7">PXDN</fullName>
        <ecNumber evidence="7">1.11.1.7</ecNumber>
    </submittedName>
</protein>
<name>A0A8S3RSX4_MYTED</name>
<dbReference type="EMBL" id="CAJPWZ010001269">
    <property type="protein sequence ID" value="CAG2211669.1"/>
    <property type="molecule type" value="Genomic_DNA"/>
</dbReference>
<comment type="caution">
    <text evidence="7">The sequence shown here is derived from an EMBL/GenBank/DDBJ whole genome shotgun (WGS) entry which is preliminary data.</text>
</comment>
<dbReference type="Pfam" id="PF03098">
    <property type="entry name" value="An_peroxidase"/>
    <property type="match status" value="1"/>
</dbReference>
<keyword evidence="2" id="KW-0964">Secreted</keyword>
<dbReference type="GO" id="GO:0006979">
    <property type="term" value="P:response to oxidative stress"/>
    <property type="evidence" value="ECO:0007669"/>
    <property type="project" value="InterPro"/>
</dbReference>
<evidence type="ECO:0000256" key="2">
    <source>
        <dbReference type="ARBA" id="ARBA00022525"/>
    </source>
</evidence>
<dbReference type="CDD" id="cd09823">
    <property type="entry name" value="peroxinectin_like"/>
    <property type="match status" value="1"/>
</dbReference>
<proteinExistence type="predicted"/>
<dbReference type="InterPro" id="IPR019791">
    <property type="entry name" value="Haem_peroxidase_animal"/>
</dbReference>
<comment type="subcellular location">
    <subcellularLocation>
        <location evidence="1">Secreted</location>
    </subcellularLocation>
</comment>
<feature type="compositionally biased region" description="Basic and acidic residues" evidence="5">
    <location>
        <begin position="56"/>
        <end position="66"/>
    </location>
</feature>
<reference evidence="7" key="1">
    <citation type="submission" date="2021-03" db="EMBL/GenBank/DDBJ databases">
        <authorList>
            <person name="Bekaert M."/>
        </authorList>
    </citation>
    <scope>NUCLEOTIDE SEQUENCE</scope>
</reference>
<dbReference type="InterPro" id="IPR037120">
    <property type="entry name" value="Haem_peroxidase_sf_animal"/>
</dbReference>
<dbReference type="PANTHER" id="PTHR11475">
    <property type="entry name" value="OXIDASE/PEROXIDASE"/>
    <property type="match status" value="1"/>
</dbReference>
<dbReference type="PRINTS" id="PR00457">
    <property type="entry name" value="ANPEROXIDASE"/>
</dbReference>
<evidence type="ECO:0000256" key="6">
    <source>
        <dbReference type="SAM" id="SignalP"/>
    </source>
</evidence>
<feature type="signal peptide" evidence="6">
    <location>
        <begin position="1"/>
        <end position="22"/>
    </location>
</feature>
<dbReference type="AlphaFoldDB" id="A0A8S3RSX4"/>
<dbReference type="SUPFAM" id="SSF48113">
    <property type="entry name" value="Heme-dependent peroxidases"/>
    <property type="match status" value="1"/>
</dbReference>
<feature type="binding site" description="axial binding residue" evidence="4">
    <location>
        <position position="335"/>
    </location>
    <ligand>
        <name>heme b</name>
        <dbReference type="ChEBI" id="CHEBI:60344"/>
    </ligand>
    <ligandPart>
        <name>Fe</name>
        <dbReference type="ChEBI" id="CHEBI:18248"/>
    </ligandPart>
</feature>
<evidence type="ECO:0000256" key="5">
    <source>
        <dbReference type="SAM" id="MobiDB-lite"/>
    </source>
</evidence>
<dbReference type="GO" id="GO:0020037">
    <property type="term" value="F:heme binding"/>
    <property type="evidence" value="ECO:0007669"/>
    <property type="project" value="InterPro"/>
</dbReference>
<dbReference type="InterPro" id="IPR010255">
    <property type="entry name" value="Haem_peroxidase_sf"/>
</dbReference>
<keyword evidence="4" id="KW-0479">Metal-binding</keyword>
<keyword evidence="7" id="KW-0560">Oxidoreductase</keyword>
<dbReference type="OrthoDB" id="823504at2759"/>
<dbReference type="EC" id="1.11.1.7" evidence="7"/>
<evidence type="ECO:0000313" key="7">
    <source>
        <dbReference type="EMBL" id="CAG2211669.1"/>
    </source>
</evidence>
<evidence type="ECO:0000256" key="1">
    <source>
        <dbReference type="ARBA" id="ARBA00004613"/>
    </source>
</evidence>
<keyword evidence="4" id="KW-0408">Iron</keyword>
<keyword evidence="4" id="KW-0349">Heme</keyword>
<dbReference type="PANTHER" id="PTHR11475:SF4">
    <property type="entry name" value="CHORION PEROXIDASE"/>
    <property type="match status" value="1"/>
</dbReference>
<keyword evidence="3" id="KW-0325">Glycoprotein</keyword>
<dbReference type="Gene3D" id="1.10.640.10">
    <property type="entry name" value="Haem peroxidase domain superfamily, animal type"/>
    <property type="match status" value="1"/>
</dbReference>
<dbReference type="GO" id="GO:0046872">
    <property type="term" value="F:metal ion binding"/>
    <property type="evidence" value="ECO:0007669"/>
    <property type="project" value="UniProtKB-KW"/>
</dbReference>
<evidence type="ECO:0000256" key="3">
    <source>
        <dbReference type="ARBA" id="ARBA00023180"/>
    </source>
</evidence>
<evidence type="ECO:0000256" key="4">
    <source>
        <dbReference type="PIRSR" id="PIRSR619791-2"/>
    </source>
</evidence>
<keyword evidence="6" id="KW-0732">Signal</keyword>
<dbReference type="GO" id="GO:0005576">
    <property type="term" value="C:extracellular region"/>
    <property type="evidence" value="ECO:0007669"/>
    <property type="project" value="UniProtKB-SubCell"/>
</dbReference>
<feature type="chain" id="PRO_5035794212" evidence="6">
    <location>
        <begin position="23"/>
        <end position="574"/>
    </location>
</feature>
<sequence>MEIMAFITFIISLMIIVDNVDSSHGGWRKQTCPRTKYRTLDGSCNNLQNPSWGKAKTTERRLEDASGRPMEAYEDGRSIPRGYPHHLPDARLVSNLISDSALGPDDQFDNIRSGEVMGFGQILAHDLIETQLPSVYNPASRYIFPKEIAVLHLVVTALEDQQLYWDVCRREQRNLVTSYIDASFLYGSSKELNKKTEAAKQLYNLLPTVHGGSGCQMFQKTDRCPIAGDERSAEAPQLSLNHLLFVRQHNRVAIRLHNVNPHWNNEKVFQETRRIIIAQLQHIVYNHYLPLIIGPSAMARYELLSTRPGFDDVYDSEVDASIVNSFGAAAWRFGHSLIMPDISELESDFKTVKLHTLENNLESPHLWQANGGRSVKGITRWLAAKPAQKIDNFLIDGLRNKLFFISQPPGFDLFSLNIQRGRDQGVPAYNDWREFCNLKRFASFYEFGEFASRLSRLYRSVDDVDLYIGALLEKGENGGVGPTFACIIGIQYHRLKVGDRFWYESSDRISGLSEEQIYAIKYSTLFSKLWCNNFEHVKIQRDIFQLPSRANPLTTCEGLPELDLDLWREEKAKK</sequence>
<evidence type="ECO:0000313" key="8">
    <source>
        <dbReference type="Proteomes" id="UP000683360"/>
    </source>
</evidence>
<feature type="region of interest" description="Disordered" evidence="5">
    <location>
        <begin position="50"/>
        <end position="79"/>
    </location>
</feature>
<keyword evidence="7" id="KW-0575">Peroxidase</keyword>